<evidence type="ECO:0000313" key="3">
    <source>
        <dbReference type="Proteomes" id="UP000179362"/>
    </source>
</evidence>
<name>A0A1F6U4G7_9PROT</name>
<proteinExistence type="predicted"/>
<organism evidence="2 3">
    <name type="scientific">Candidatus Muproteobacteria bacterium RIFCSPHIGHO2_02_FULL_65_16</name>
    <dbReference type="NCBI Taxonomy" id="1817766"/>
    <lineage>
        <taxon>Bacteria</taxon>
        <taxon>Pseudomonadati</taxon>
        <taxon>Pseudomonadota</taxon>
        <taxon>Candidatus Muproteobacteria</taxon>
    </lineage>
</organism>
<gene>
    <name evidence="2" type="ORF">A3B81_04035</name>
</gene>
<keyword evidence="1" id="KW-0472">Membrane</keyword>
<evidence type="ECO:0008006" key="4">
    <source>
        <dbReference type="Google" id="ProtNLM"/>
    </source>
</evidence>
<dbReference type="AlphaFoldDB" id="A0A1F6U4G7"/>
<accession>A0A1F6U4G7</accession>
<dbReference type="InterPro" id="IPR021682">
    <property type="entry name" value="DUF2933"/>
</dbReference>
<evidence type="ECO:0000313" key="2">
    <source>
        <dbReference type="EMBL" id="OGI52286.1"/>
    </source>
</evidence>
<dbReference type="EMBL" id="MFTA01000033">
    <property type="protein sequence ID" value="OGI52286.1"/>
    <property type="molecule type" value="Genomic_DNA"/>
</dbReference>
<keyword evidence="1" id="KW-1133">Transmembrane helix</keyword>
<sequence length="74" mass="8314">MNHAHPGRHEPFWRSRTGLALLGFLAIAGFFLFTEHRAHVLGALPYVLLLLCPLLHLFGHRGHGHGASDREGRR</sequence>
<feature type="transmembrane region" description="Helical" evidence="1">
    <location>
        <begin position="39"/>
        <end position="58"/>
    </location>
</feature>
<dbReference type="Proteomes" id="UP000179362">
    <property type="component" value="Unassembled WGS sequence"/>
</dbReference>
<evidence type="ECO:0000256" key="1">
    <source>
        <dbReference type="SAM" id="Phobius"/>
    </source>
</evidence>
<reference evidence="2 3" key="1">
    <citation type="journal article" date="2016" name="Nat. Commun.">
        <title>Thousands of microbial genomes shed light on interconnected biogeochemical processes in an aquifer system.</title>
        <authorList>
            <person name="Anantharaman K."/>
            <person name="Brown C.T."/>
            <person name="Hug L.A."/>
            <person name="Sharon I."/>
            <person name="Castelle C.J."/>
            <person name="Probst A.J."/>
            <person name="Thomas B.C."/>
            <person name="Singh A."/>
            <person name="Wilkins M.J."/>
            <person name="Karaoz U."/>
            <person name="Brodie E.L."/>
            <person name="Williams K.H."/>
            <person name="Hubbard S.S."/>
            <person name="Banfield J.F."/>
        </authorList>
    </citation>
    <scope>NUCLEOTIDE SEQUENCE [LARGE SCALE GENOMIC DNA]</scope>
</reference>
<keyword evidence="1" id="KW-0812">Transmembrane</keyword>
<dbReference type="Pfam" id="PF11666">
    <property type="entry name" value="DUF2933"/>
    <property type="match status" value="1"/>
</dbReference>
<protein>
    <recommendedName>
        <fullName evidence="4">DUF2933 domain-containing protein</fullName>
    </recommendedName>
</protein>
<comment type="caution">
    <text evidence="2">The sequence shown here is derived from an EMBL/GenBank/DDBJ whole genome shotgun (WGS) entry which is preliminary data.</text>
</comment>
<feature type="transmembrane region" description="Helical" evidence="1">
    <location>
        <begin position="12"/>
        <end position="33"/>
    </location>
</feature>